<evidence type="ECO:0000313" key="6">
    <source>
        <dbReference type="Proteomes" id="UP000025227"/>
    </source>
</evidence>
<dbReference type="AlphaFoldDB" id="A0A7I4YZX7"/>
<proteinExistence type="predicted"/>
<evidence type="ECO:0000256" key="1">
    <source>
        <dbReference type="ARBA" id="ARBA00004141"/>
    </source>
</evidence>
<keyword evidence="2 5" id="KW-0812">Transmembrane</keyword>
<feature type="transmembrane region" description="Helical" evidence="5">
    <location>
        <begin position="89"/>
        <end position="110"/>
    </location>
</feature>
<dbReference type="Pfam" id="PF01027">
    <property type="entry name" value="Bax1-I"/>
    <property type="match status" value="1"/>
</dbReference>
<comment type="subcellular location">
    <subcellularLocation>
        <location evidence="1">Membrane</location>
        <topology evidence="1">Multi-pass membrane protein</topology>
    </subcellularLocation>
</comment>
<evidence type="ECO:0000256" key="5">
    <source>
        <dbReference type="SAM" id="Phobius"/>
    </source>
</evidence>
<keyword evidence="4 5" id="KW-0472">Membrane</keyword>
<dbReference type="OrthoDB" id="7933078at2759"/>
<sequence length="224" mass="25429">FQMPLRIDDSEEACVAKNSIPFKAAYLRKVYFILSFQQLTIAAVSFTLFMTPGVRPFVQHYSSTTWLIMLFFIISVLCLRQATFYSSQLLGAALLLFSVAAALVFGVLTAKFDTEVVYTVTTMNGGVFLGHAIYCLQTLRSLQFQPSLIATVCLATVQAWILESLLEVASFDYFLCILLCGFFCSYVHWNIFCYMKFLTRNEVLLACSHVYILFPKMHYVALTH</sequence>
<dbReference type="WBParaSite" id="HCON_00155935-00001">
    <property type="protein sequence ID" value="HCON_00155935-00001"/>
    <property type="gene ID" value="HCON_00155935"/>
</dbReference>
<name>A0A7I4YZX7_HAECO</name>
<dbReference type="InterPro" id="IPR006214">
    <property type="entry name" value="Bax_inhibitor_1-related"/>
</dbReference>
<evidence type="ECO:0000256" key="3">
    <source>
        <dbReference type="ARBA" id="ARBA00022989"/>
    </source>
</evidence>
<feature type="transmembrane region" description="Helical" evidence="5">
    <location>
        <begin position="116"/>
        <end position="136"/>
    </location>
</feature>
<protein>
    <submittedName>
        <fullName evidence="7">Chitin synthase export chaperone</fullName>
    </submittedName>
</protein>
<dbReference type="Proteomes" id="UP000025227">
    <property type="component" value="Unplaced"/>
</dbReference>
<keyword evidence="3 5" id="KW-1133">Transmembrane helix</keyword>
<accession>A0A7I4YZX7</accession>
<organism evidence="6 7">
    <name type="scientific">Haemonchus contortus</name>
    <name type="common">Barber pole worm</name>
    <dbReference type="NCBI Taxonomy" id="6289"/>
    <lineage>
        <taxon>Eukaryota</taxon>
        <taxon>Metazoa</taxon>
        <taxon>Ecdysozoa</taxon>
        <taxon>Nematoda</taxon>
        <taxon>Chromadorea</taxon>
        <taxon>Rhabditida</taxon>
        <taxon>Rhabditina</taxon>
        <taxon>Rhabditomorpha</taxon>
        <taxon>Strongyloidea</taxon>
        <taxon>Trichostrongylidae</taxon>
        <taxon>Haemonchus</taxon>
    </lineage>
</organism>
<feature type="transmembrane region" description="Helical" evidence="5">
    <location>
        <begin position="172"/>
        <end position="191"/>
    </location>
</feature>
<dbReference type="GO" id="GO:0016020">
    <property type="term" value="C:membrane"/>
    <property type="evidence" value="ECO:0007669"/>
    <property type="project" value="UniProtKB-SubCell"/>
</dbReference>
<feature type="transmembrane region" description="Helical" evidence="5">
    <location>
        <begin position="148"/>
        <end position="166"/>
    </location>
</feature>
<keyword evidence="6" id="KW-1185">Reference proteome</keyword>
<evidence type="ECO:0000256" key="2">
    <source>
        <dbReference type="ARBA" id="ARBA00022692"/>
    </source>
</evidence>
<reference evidence="7" key="1">
    <citation type="submission" date="2020-12" db="UniProtKB">
        <authorList>
            <consortium name="WormBaseParasite"/>
        </authorList>
    </citation>
    <scope>IDENTIFICATION</scope>
    <source>
        <strain evidence="7">MHco3</strain>
    </source>
</reference>
<feature type="transmembrane region" description="Helical" evidence="5">
    <location>
        <begin position="63"/>
        <end position="82"/>
    </location>
</feature>
<feature type="transmembrane region" description="Helical" evidence="5">
    <location>
        <begin position="30"/>
        <end position="51"/>
    </location>
</feature>
<evidence type="ECO:0000313" key="7">
    <source>
        <dbReference type="WBParaSite" id="HCON_00155935-00001"/>
    </source>
</evidence>
<evidence type="ECO:0000256" key="4">
    <source>
        <dbReference type="ARBA" id="ARBA00023136"/>
    </source>
</evidence>